<evidence type="ECO:0000313" key="3">
    <source>
        <dbReference type="Proteomes" id="UP001549921"/>
    </source>
</evidence>
<organism evidence="2 3">
    <name type="scientific">Loxostege sticticalis</name>
    <name type="common">Beet webworm moth</name>
    <dbReference type="NCBI Taxonomy" id="481309"/>
    <lineage>
        <taxon>Eukaryota</taxon>
        <taxon>Metazoa</taxon>
        <taxon>Ecdysozoa</taxon>
        <taxon>Arthropoda</taxon>
        <taxon>Hexapoda</taxon>
        <taxon>Insecta</taxon>
        <taxon>Pterygota</taxon>
        <taxon>Neoptera</taxon>
        <taxon>Endopterygota</taxon>
        <taxon>Lepidoptera</taxon>
        <taxon>Glossata</taxon>
        <taxon>Ditrysia</taxon>
        <taxon>Pyraloidea</taxon>
        <taxon>Crambidae</taxon>
        <taxon>Pyraustinae</taxon>
        <taxon>Loxostege</taxon>
    </lineage>
</organism>
<feature type="compositionally biased region" description="Polar residues" evidence="1">
    <location>
        <begin position="563"/>
        <end position="588"/>
    </location>
</feature>
<dbReference type="AlphaFoldDB" id="A0ABD0SMH4"/>
<feature type="compositionally biased region" description="Polar residues" evidence="1">
    <location>
        <begin position="326"/>
        <end position="354"/>
    </location>
</feature>
<dbReference type="EMBL" id="JBEDNZ010000020">
    <property type="protein sequence ID" value="KAL0819646.1"/>
    <property type="molecule type" value="Genomic_DNA"/>
</dbReference>
<feature type="region of interest" description="Disordered" evidence="1">
    <location>
        <begin position="321"/>
        <end position="354"/>
    </location>
</feature>
<comment type="caution">
    <text evidence="2">The sequence shown here is derived from an EMBL/GenBank/DDBJ whole genome shotgun (WGS) entry which is preliminary data.</text>
</comment>
<dbReference type="Proteomes" id="UP001549921">
    <property type="component" value="Unassembled WGS sequence"/>
</dbReference>
<protein>
    <submittedName>
        <fullName evidence="2">Uncharacterized protein</fullName>
    </submittedName>
</protein>
<accession>A0ABD0SMH4</accession>
<name>A0ABD0SMH4_LOXSC</name>
<proteinExistence type="predicted"/>
<reference evidence="2 3" key="1">
    <citation type="submission" date="2024-06" db="EMBL/GenBank/DDBJ databases">
        <title>A chromosome-level genome assembly of beet webworm, Loxostege sticticalis.</title>
        <authorList>
            <person name="Zhang Y."/>
        </authorList>
    </citation>
    <scope>NUCLEOTIDE SEQUENCE [LARGE SCALE GENOMIC DNA]</scope>
    <source>
        <strain evidence="2">AQ028</strain>
        <tissue evidence="2">Male pupae</tissue>
    </source>
</reference>
<feature type="region of interest" description="Disordered" evidence="1">
    <location>
        <begin position="600"/>
        <end position="621"/>
    </location>
</feature>
<feature type="compositionally biased region" description="Basic and acidic residues" evidence="1">
    <location>
        <begin position="149"/>
        <end position="172"/>
    </location>
</feature>
<evidence type="ECO:0000256" key="1">
    <source>
        <dbReference type="SAM" id="MobiDB-lite"/>
    </source>
</evidence>
<feature type="compositionally biased region" description="Polar residues" evidence="1">
    <location>
        <begin position="606"/>
        <end position="621"/>
    </location>
</feature>
<feature type="region of interest" description="Disordered" evidence="1">
    <location>
        <begin position="548"/>
        <end position="588"/>
    </location>
</feature>
<evidence type="ECO:0000313" key="2">
    <source>
        <dbReference type="EMBL" id="KAL0819646.1"/>
    </source>
</evidence>
<feature type="region of interest" description="Disordered" evidence="1">
    <location>
        <begin position="149"/>
        <end position="173"/>
    </location>
</feature>
<gene>
    <name evidence="2" type="ORF">ABMA28_007717</name>
</gene>
<sequence>MGKSDKKIKSDRINSLKKKYDAFLEEDKKRKERNEYILEKLDKMRYNNAVVPVRQKTTVFSGPRAATFHNVAKQAVESPISLPYNDQRLLHLETPRKHLDETILQEISKKYILIPKLRPTLDDYITDIKPKLDDTTDWKSKYQILEQLKRDEKEQDSPTREEIFQADPKSDESNINYMETTTKEDIQPSLKYIHESNDHILSENQLSYNLQSYPNDTQEVEQRYNDNNVKETEPANDGFDNYKNKIENSELGNTLTDNDINGRFDHFEGNEENNDYDHMKSNENNEILEKSIDNYEYVENEGSTIRPEQDTVINEDPAKFDLKADASQNNVENEYNPVESNSNEQPNNDSNEQFNTNQETYLDREEVTFVQNVNANNLDNVINNDIAPNSDSNEVANTDYPIETINVKDFTPHDDVQLVDGVNINPEPQVLVAPDDLTYHYDPIVETSNITDPTTTIDAEQSQEFYNEHVDQNYDYTEEGVADKYNAEYTAPNENYEQNEYAYEGAQTEQVYPEANDNEETSQRYDQNYEQQYGATYDQEAYPQQGYEQSEYSEEQMQHYEAQDQTQQDLGTMQYEQNQDNLNPQNVEQQLDHEQGYAEKQDENIKITNVEEQQNLNVGDL</sequence>